<keyword evidence="5" id="KW-1133">Transmembrane helix</keyword>
<dbReference type="PROSITE" id="PS51296">
    <property type="entry name" value="RIESKE"/>
    <property type="match status" value="1"/>
</dbReference>
<gene>
    <name evidence="7" type="ORF">ACFOSB_17500</name>
</gene>
<proteinExistence type="predicted"/>
<keyword evidence="3" id="KW-0408">Iron</keyword>
<evidence type="ECO:0000256" key="5">
    <source>
        <dbReference type="SAM" id="Phobius"/>
    </source>
</evidence>
<dbReference type="InterPro" id="IPR036922">
    <property type="entry name" value="Rieske_2Fe-2S_sf"/>
</dbReference>
<dbReference type="Gene3D" id="2.102.10.10">
    <property type="entry name" value="Rieske [2Fe-2S] iron-sulphur domain"/>
    <property type="match status" value="1"/>
</dbReference>
<evidence type="ECO:0000313" key="7">
    <source>
        <dbReference type="EMBL" id="MFC3834655.1"/>
    </source>
</evidence>
<dbReference type="SUPFAM" id="SSF50022">
    <property type="entry name" value="ISP domain"/>
    <property type="match status" value="1"/>
</dbReference>
<reference evidence="8" key="1">
    <citation type="journal article" date="2019" name="Int. J. Syst. Evol. Microbiol.">
        <title>The Global Catalogue of Microorganisms (GCM) 10K type strain sequencing project: providing services to taxonomists for standard genome sequencing and annotation.</title>
        <authorList>
            <consortium name="The Broad Institute Genomics Platform"/>
            <consortium name="The Broad Institute Genome Sequencing Center for Infectious Disease"/>
            <person name="Wu L."/>
            <person name="Ma J."/>
        </authorList>
    </citation>
    <scope>NUCLEOTIDE SEQUENCE [LARGE SCALE GENOMIC DNA]</scope>
    <source>
        <strain evidence="8">CCTCC AB 2017081</strain>
    </source>
</reference>
<comment type="caution">
    <text evidence="7">The sequence shown here is derived from an EMBL/GenBank/DDBJ whole genome shotgun (WGS) entry which is preliminary data.</text>
</comment>
<organism evidence="7 8">
    <name type="scientific">Deinococcus rufus</name>
    <dbReference type="NCBI Taxonomy" id="2136097"/>
    <lineage>
        <taxon>Bacteria</taxon>
        <taxon>Thermotogati</taxon>
        <taxon>Deinococcota</taxon>
        <taxon>Deinococci</taxon>
        <taxon>Deinococcales</taxon>
        <taxon>Deinococcaceae</taxon>
        <taxon>Deinococcus</taxon>
    </lineage>
</organism>
<keyword evidence="1" id="KW-0001">2Fe-2S</keyword>
<name>A0ABV7ZEQ6_9DEIO</name>
<dbReference type="RefSeq" id="WP_322472338.1">
    <property type="nucleotide sequence ID" value="NZ_JBHRZG010000024.1"/>
</dbReference>
<keyword evidence="5" id="KW-0812">Transmembrane</keyword>
<keyword evidence="4" id="KW-0411">Iron-sulfur</keyword>
<evidence type="ECO:0000259" key="6">
    <source>
        <dbReference type="PROSITE" id="PS51296"/>
    </source>
</evidence>
<accession>A0ABV7ZEQ6</accession>
<evidence type="ECO:0000256" key="4">
    <source>
        <dbReference type="ARBA" id="ARBA00023014"/>
    </source>
</evidence>
<evidence type="ECO:0000256" key="1">
    <source>
        <dbReference type="ARBA" id="ARBA00022714"/>
    </source>
</evidence>
<evidence type="ECO:0000256" key="3">
    <source>
        <dbReference type="ARBA" id="ARBA00023004"/>
    </source>
</evidence>
<dbReference type="InterPro" id="IPR017941">
    <property type="entry name" value="Rieske_2Fe-2S"/>
</dbReference>
<feature type="domain" description="Rieske" evidence="6">
    <location>
        <begin position="100"/>
        <end position="180"/>
    </location>
</feature>
<dbReference type="EMBL" id="JBHRZG010000024">
    <property type="protein sequence ID" value="MFC3834655.1"/>
    <property type="molecule type" value="Genomic_DNA"/>
</dbReference>
<dbReference type="Proteomes" id="UP001595803">
    <property type="component" value="Unassembled WGS sequence"/>
</dbReference>
<protein>
    <submittedName>
        <fullName evidence="7">Ubiquinol-cytochrome c reductase iron-sulfur subunit</fullName>
    </submittedName>
</protein>
<keyword evidence="2" id="KW-0479">Metal-binding</keyword>
<keyword evidence="8" id="KW-1185">Reference proteome</keyword>
<sequence length="192" mass="21088">MKLTRRHVLERWWMLPVAGTLGAFGYLGWYGARVTFGRERAGSPDFESHPPRRVASVAALSAEWSEQTFTYAGRPCTLLRVPQAVSGGLETTSGDTATHLVAYSRVCTHLGCTVNLVRDPEVLAFAFNYRPPQDAPHPRLGCRCHYSVFDPLQAGVAEFGKARAPLPRVRLERRGAQIWATGIEPAPALDSG</sequence>
<feature type="transmembrane region" description="Helical" evidence="5">
    <location>
        <begin position="12"/>
        <end position="32"/>
    </location>
</feature>
<keyword evidence="5" id="KW-0472">Membrane</keyword>
<evidence type="ECO:0000256" key="2">
    <source>
        <dbReference type="ARBA" id="ARBA00022723"/>
    </source>
</evidence>
<evidence type="ECO:0000313" key="8">
    <source>
        <dbReference type="Proteomes" id="UP001595803"/>
    </source>
</evidence>